<accession>A0A423D7A2</accession>
<dbReference type="Pfam" id="PF13541">
    <property type="entry name" value="ChlI"/>
    <property type="match status" value="1"/>
</dbReference>
<reference evidence="1 2" key="1">
    <citation type="submission" date="2016-10" db="EMBL/GenBank/DDBJ databases">
        <title>Comparative genome analysis of multiple Pseudomonas spp. focuses on biocontrol and plant growth promoting traits.</title>
        <authorList>
            <person name="Tao X.-Y."/>
            <person name="Taylor C.G."/>
        </authorList>
    </citation>
    <scope>NUCLEOTIDE SEQUENCE [LARGE SCALE GENOMIC DNA]</scope>
    <source>
        <strain evidence="1 2">15D11</strain>
    </source>
</reference>
<protein>
    <recommendedName>
        <fullName evidence="3">Magnesium chelatase ChlI-like catalytic domain-containing protein</fullName>
    </recommendedName>
</protein>
<evidence type="ECO:0000313" key="1">
    <source>
        <dbReference type="EMBL" id="ROL67401.1"/>
    </source>
</evidence>
<evidence type="ECO:0000313" key="2">
    <source>
        <dbReference type="Proteomes" id="UP000285286"/>
    </source>
</evidence>
<gene>
    <name evidence="1" type="ORF">BHU25_17955</name>
</gene>
<name>A0A423D7A2_9PSED</name>
<dbReference type="AlphaFoldDB" id="A0A423D7A2"/>
<dbReference type="Proteomes" id="UP000285286">
    <property type="component" value="Unassembled WGS sequence"/>
</dbReference>
<evidence type="ECO:0008006" key="3">
    <source>
        <dbReference type="Google" id="ProtNLM"/>
    </source>
</evidence>
<proteinExistence type="predicted"/>
<keyword evidence="2" id="KW-1185">Reference proteome</keyword>
<sequence>MSLALVPSRTQVGVSAPAVSVEAHLANGLQALTLIRLPEATVKESKARVRSAILNSGLEFPARSPSLAMGHPSSAIFDTR</sequence>
<comment type="caution">
    <text evidence="1">The sequence shown here is derived from an EMBL/GenBank/DDBJ whole genome shotgun (WGS) entry which is preliminary data.</text>
</comment>
<organism evidence="1 2">
    <name type="scientific">Pseudomonas vranovensis</name>
    <dbReference type="NCBI Taxonomy" id="321661"/>
    <lineage>
        <taxon>Bacteria</taxon>
        <taxon>Pseudomonadati</taxon>
        <taxon>Pseudomonadota</taxon>
        <taxon>Gammaproteobacteria</taxon>
        <taxon>Pseudomonadales</taxon>
        <taxon>Pseudomonadaceae</taxon>
        <taxon>Pseudomonas</taxon>
    </lineage>
</organism>
<dbReference type="EMBL" id="MOAM01000027">
    <property type="protein sequence ID" value="ROL67401.1"/>
    <property type="molecule type" value="Genomic_DNA"/>
</dbReference>